<comment type="similarity">
    <text evidence="3">Belongs to the mitochondrial carrier (TC 2.A.29) family.</text>
</comment>
<proteinExistence type="inferred from homology"/>
<evidence type="ECO:0000313" key="17">
    <source>
        <dbReference type="EMBL" id="KAI1858634.1"/>
    </source>
</evidence>
<feature type="compositionally biased region" description="Low complexity" evidence="15">
    <location>
        <begin position="303"/>
        <end position="314"/>
    </location>
</feature>
<dbReference type="Pfam" id="PF00153">
    <property type="entry name" value="Mito_carr"/>
    <property type="match status" value="3"/>
</dbReference>
<evidence type="ECO:0000256" key="6">
    <source>
        <dbReference type="ARBA" id="ARBA00022692"/>
    </source>
</evidence>
<evidence type="ECO:0000259" key="16">
    <source>
        <dbReference type="PROSITE" id="PS50222"/>
    </source>
</evidence>
<feature type="region of interest" description="Disordered" evidence="15">
    <location>
        <begin position="219"/>
        <end position="274"/>
    </location>
</feature>
<dbReference type="SMART" id="SM00054">
    <property type="entry name" value="EFh"/>
    <property type="match status" value="4"/>
</dbReference>
<evidence type="ECO:0000313" key="18">
    <source>
        <dbReference type="Proteomes" id="UP000829685"/>
    </source>
</evidence>
<dbReference type="SUPFAM" id="SSF47473">
    <property type="entry name" value="EF-hand"/>
    <property type="match status" value="1"/>
</dbReference>
<evidence type="ECO:0000256" key="14">
    <source>
        <dbReference type="PROSITE-ProRule" id="PRU00282"/>
    </source>
</evidence>
<evidence type="ECO:0000256" key="4">
    <source>
        <dbReference type="ARBA" id="ARBA00021935"/>
    </source>
</evidence>
<comment type="subcellular location">
    <subcellularLocation>
        <location evidence="2">Mitochondrion inner membrane</location>
        <topology evidence="2">Multi-pass membrane protein</topology>
    </subcellularLocation>
</comment>
<reference evidence="17" key="1">
    <citation type="submission" date="2021-03" db="EMBL/GenBank/DDBJ databases">
        <title>Revisited historic fungal species revealed as producer of novel bioactive compounds through whole genome sequencing and comparative genomics.</title>
        <authorList>
            <person name="Vignolle G.A."/>
            <person name="Hochenegger N."/>
            <person name="Mach R.L."/>
            <person name="Mach-Aigner A.R."/>
            <person name="Javad Rahimi M."/>
            <person name="Salim K.A."/>
            <person name="Chan C.M."/>
            <person name="Lim L.B.L."/>
            <person name="Cai F."/>
            <person name="Druzhinina I.S."/>
            <person name="U'Ren J.M."/>
            <person name="Derntl C."/>
        </authorList>
    </citation>
    <scope>NUCLEOTIDE SEQUENCE</scope>
    <source>
        <strain evidence="17">TUCIM 5799</strain>
    </source>
</reference>
<dbReference type="PROSITE" id="PS00018">
    <property type="entry name" value="EF_HAND_1"/>
    <property type="match status" value="3"/>
</dbReference>
<keyword evidence="5" id="KW-0813">Transport</keyword>
<feature type="compositionally biased region" description="Polar residues" evidence="15">
    <location>
        <begin position="252"/>
        <end position="266"/>
    </location>
</feature>
<evidence type="ECO:0000256" key="9">
    <source>
        <dbReference type="ARBA" id="ARBA00022792"/>
    </source>
</evidence>
<keyword evidence="7" id="KW-0479">Metal-binding</keyword>
<dbReference type="PROSITE" id="PS50920">
    <property type="entry name" value="SOLCAR"/>
    <property type="match status" value="3"/>
</dbReference>
<protein>
    <recommendedName>
        <fullName evidence="4">Mitochondrial thiamine pyrophosphate carrier 1</fullName>
    </recommendedName>
</protein>
<dbReference type="EMBL" id="JAFIMR010000036">
    <property type="protein sequence ID" value="KAI1858634.1"/>
    <property type="molecule type" value="Genomic_DNA"/>
</dbReference>
<evidence type="ECO:0000256" key="11">
    <source>
        <dbReference type="ARBA" id="ARBA00022989"/>
    </source>
</evidence>
<dbReference type="PANTHER" id="PTHR24089">
    <property type="entry name" value="SOLUTE CARRIER FAMILY 25"/>
    <property type="match status" value="1"/>
</dbReference>
<evidence type="ECO:0000256" key="3">
    <source>
        <dbReference type="ARBA" id="ARBA00006375"/>
    </source>
</evidence>
<dbReference type="Gene3D" id="1.50.40.10">
    <property type="entry name" value="Mitochondrial carrier domain"/>
    <property type="match status" value="1"/>
</dbReference>
<feature type="region of interest" description="Disordered" evidence="15">
    <location>
        <begin position="300"/>
        <end position="327"/>
    </location>
</feature>
<dbReference type="CDD" id="cd00051">
    <property type="entry name" value="EFh"/>
    <property type="match status" value="1"/>
</dbReference>
<keyword evidence="13 14" id="KW-0472">Membrane</keyword>
<feature type="repeat" description="Solcar" evidence="14">
    <location>
        <begin position="563"/>
        <end position="652"/>
    </location>
</feature>
<evidence type="ECO:0000256" key="13">
    <source>
        <dbReference type="ARBA" id="ARBA00023136"/>
    </source>
</evidence>
<keyword evidence="9" id="KW-0999">Mitochondrion inner membrane</keyword>
<evidence type="ECO:0000256" key="15">
    <source>
        <dbReference type="SAM" id="MobiDB-lite"/>
    </source>
</evidence>
<dbReference type="SUPFAM" id="SSF103506">
    <property type="entry name" value="Mitochondrial carrier"/>
    <property type="match status" value="1"/>
</dbReference>
<dbReference type="PRINTS" id="PR00926">
    <property type="entry name" value="MITOCARRIER"/>
</dbReference>
<feature type="repeat" description="Solcar" evidence="14">
    <location>
        <begin position="338"/>
        <end position="443"/>
    </location>
</feature>
<feature type="domain" description="EF-hand" evidence="16">
    <location>
        <begin position="125"/>
        <end position="160"/>
    </location>
</feature>
<organism evidence="17 18">
    <name type="scientific">Neoarthrinium moseri</name>
    <dbReference type="NCBI Taxonomy" id="1658444"/>
    <lineage>
        <taxon>Eukaryota</taxon>
        <taxon>Fungi</taxon>
        <taxon>Dikarya</taxon>
        <taxon>Ascomycota</taxon>
        <taxon>Pezizomycotina</taxon>
        <taxon>Sordariomycetes</taxon>
        <taxon>Xylariomycetidae</taxon>
        <taxon>Amphisphaeriales</taxon>
        <taxon>Apiosporaceae</taxon>
        <taxon>Neoarthrinium</taxon>
    </lineage>
</organism>
<dbReference type="Proteomes" id="UP000829685">
    <property type="component" value="Unassembled WGS sequence"/>
</dbReference>
<keyword evidence="18" id="KW-1185">Reference proteome</keyword>
<dbReference type="InterPro" id="IPR002048">
    <property type="entry name" value="EF_hand_dom"/>
</dbReference>
<dbReference type="InterPro" id="IPR018247">
    <property type="entry name" value="EF_Hand_1_Ca_BS"/>
</dbReference>
<keyword evidence="6 14" id="KW-0812">Transmembrane</keyword>
<evidence type="ECO:0000256" key="10">
    <source>
        <dbReference type="ARBA" id="ARBA00022837"/>
    </source>
</evidence>
<feature type="compositionally biased region" description="Low complexity" evidence="15">
    <location>
        <begin position="234"/>
        <end position="251"/>
    </location>
</feature>
<name>A0A9Q0AK49_9PEZI</name>
<evidence type="ECO:0000256" key="8">
    <source>
        <dbReference type="ARBA" id="ARBA00022737"/>
    </source>
</evidence>
<feature type="domain" description="EF-hand" evidence="16">
    <location>
        <begin position="58"/>
        <end position="93"/>
    </location>
</feature>
<keyword evidence="8" id="KW-0677">Repeat</keyword>
<evidence type="ECO:0000256" key="2">
    <source>
        <dbReference type="ARBA" id="ARBA00004448"/>
    </source>
</evidence>
<feature type="repeat" description="Solcar" evidence="14">
    <location>
        <begin position="456"/>
        <end position="545"/>
    </location>
</feature>
<evidence type="ECO:0000256" key="1">
    <source>
        <dbReference type="ARBA" id="ARBA00002238"/>
    </source>
</evidence>
<dbReference type="InterPro" id="IPR002067">
    <property type="entry name" value="MCP"/>
</dbReference>
<evidence type="ECO:0000256" key="7">
    <source>
        <dbReference type="ARBA" id="ARBA00022723"/>
    </source>
</evidence>
<feature type="domain" description="EF-hand" evidence="16">
    <location>
        <begin position="97"/>
        <end position="124"/>
    </location>
</feature>
<gene>
    <name evidence="17" type="ORF">JX265_010727</name>
</gene>
<comment type="function">
    <text evidence="1">Mitochondrial transporter that mediates uptake of thiamine pyrophosphate (ThPP) into mitochondria.</text>
</comment>
<dbReference type="Pfam" id="PF00036">
    <property type="entry name" value="EF-hand_1"/>
    <property type="match status" value="1"/>
</dbReference>
<dbReference type="Pfam" id="PF13499">
    <property type="entry name" value="EF-hand_7"/>
    <property type="match status" value="1"/>
</dbReference>
<comment type="caution">
    <text evidence="17">The sequence shown here is derived from an EMBL/GenBank/DDBJ whole genome shotgun (WGS) entry which is preliminary data.</text>
</comment>
<dbReference type="PROSITE" id="PS50222">
    <property type="entry name" value="EF_HAND_2"/>
    <property type="match status" value="3"/>
</dbReference>
<dbReference type="Gene3D" id="1.10.238.10">
    <property type="entry name" value="EF-hand"/>
    <property type="match status" value="2"/>
</dbReference>
<dbReference type="AlphaFoldDB" id="A0A9Q0AK49"/>
<keyword evidence="11" id="KW-1133">Transmembrane helix</keyword>
<sequence length="656" mass="72301">MKITDVVSELEMQMDETQNQRDARVEALWKRLDYQRKGELDWKALQRGLKKIDHPLKNADDLLKNIIQVVDTNGDGKIQYEEFRVFVEAAERQLFLLFKSIDRDNDGRLDKHELQSAFQRAGLAVPMRRLGTFFEDIDMNNDGYISFDEWRNFLLFMPSQDASATLRTVFTFYSDIVTVNSEGDSIFNDDTLQGLGTTINSLISALFGSIIRLASPLDHQEGRTGADPRAQPLSTSDRSSHAAADSDATTRQATSTTHRQAVSQLDGTGYGGDHLEEFSRQQYAQAARTTNAALRGAIHHPHATTTTAPSKPTPQGSEIETELSEEVNGKENPLIKYLPDVGYFVAGAVAGGISRTATAPLDRLKVYLLVNTKTTNHAAIDAAKKGRPLEALKNGSRSFFVACKELYCTGGVRGLFAGNGLNVIKIMPETAIRFGAYEAAKKTLAGLEGHSDTHHINPISKFVAGGLAGMTAQFFVYPLDTLKFRLQSNYVAGGERGFPLLVHTAKKMGADGGFRAYYRGVTMGLIGMFPYSAIDMGTFEFLKSYYVTYQAKRLGIHEEDIQPSSTITGIMGASSGAFGASVVYPLNVLRTRLQTQGTSMHPARYTGIWDVAQKTLKNEGPRGFYKGLMPNLLKVAPALSITWIVYEKAKTIMNLH</sequence>
<keyword evidence="10" id="KW-0106">Calcium</keyword>
<dbReference type="InterPro" id="IPR023395">
    <property type="entry name" value="MCP_dom_sf"/>
</dbReference>
<dbReference type="InterPro" id="IPR011992">
    <property type="entry name" value="EF-hand-dom_pair"/>
</dbReference>
<dbReference type="FunFam" id="1.50.40.10:FF:000016">
    <property type="entry name" value="Solute carrier family 25 member 23"/>
    <property type="match status" value="1"/>
</dbReference>
<accession>A0A9Q0AK49</accession>
<dbReference type="GO" id="GO:0055085">
    <property type="term" value="P:transmembrane transport"/>
    <property type="evidence" value="ECO:0007669"/>
    <property type="project" value="InterPro"/>
</dbReference>
<keyword evidence="12" id="KW-0496">Mitochondrion</keyword>
<evidence type="ECO:0000256" key="5">
    <source>
        <dbReference type="ARBA" id="ARBA00022448"/>
    </source>
</evidence>
<dbReference type="GO" id="GO:0005743">
    <property type="term" value="C:mitochondrial inner membrane"/>
    <property type="evidence" value="ECO:0007669"/>
    <property type="project" value="UniProtKB-SubCell"/>
</dbReference>
<dbReference type="InterPro" id="IPR018108">
    <property type="entry name" value="MCP_transmembrane"/>
</dbReference>
<dbReference type="GO" id="GO:0005509">
    <property type="term" value="F:calcium ion binding"/>
    <property type="evidence" value="ECO:0007669"/>
    <property type="project" value="InterPro"/>
</dbReference>
<evidence type="ECO:0000256" key="12">
    <source>
        <dbReference type="ARBA" id="ARBA00023128"/>
    </source>
</evidence>